<evidence type="ECO:0000313" key="6">
    <source>
        <dbReference type="EMBL" id="CAH0376545.1"/>
    </source>
</evidence>
<evidence type="ECO:0000256" key="2">
    <source>
        <dbReference type="ARBA" id="ARBA00022692"/>
    </source>
</evidence>
<comment type="similarity">
    <text evidence="5">Belongs to the mitochondrial carrier (TC 2.A.29) family.</text>
</comment>
<dbReference type="GO" id="GO:1904983">
    <property type="term" value="P:glycine import into mitochondrion"/>
    <property type="evidence" value="ECO:0007669"/>
    <property type="project" value="TreeGrafter"/>
</dbReference>
<protein>
    <recommendedName>
        <fullName evidence="8">Mitochondrial carrier protein</fullName>
    </recommendedName>
</protein>
<dbReference type="SUPFAM" id="SSF103506">
    <property type="entry name" value="Mitochondrial carrier"/>
    <property type="match status" value="1"/>
</dbReference>
<dbReference type="GO" id="GO:0015187">
    <property type="term" value="F:glycine transmembrane transporter activity"/>
    <property type="evidence" value="ECO:0007669"/>
    <property type="project" value="TreeGrafter"/>
</dbReference>
<dbReference type="Gene3D" id="1.50.40.10">
    <property type="entry name" value="Mitochondrial carrier domain"/>
    <property type="match status" value="1"/>
</dbReference>
<dbReference type="GO" id="GO:0016020">
    <property type="term" value="C:membrane"/>
    <property type="evidence" value="ECO:0007669"/>
    <property type="project" value="UniProtKB-SubCell"/>
</dbReference>
<dbReference type="AlphaFoldDB" id="A0A8J2WQL0"/>
<feature type="repeat" description="Solcar" evidence="4">
    <location>
        <begin position="161"/>
        <end position="242"/>
    </location>
</feature>
<name>A0A8J2WQL0_9STRA</name>
<keyword evidence="3 4" id="KW-0472">Membrane</keyword>
<evidence type="ECO:0000256" key="3">
    <source>
        <dbReference type="ARBA" id="ARBA00023136"/>
    </source>
</evidence>
<dbReference type="Pfam" id="PF00153">
    <property type="entry name" value="Mito_carr"/>
    <property type="match status" value="1"/>
</dbReference>
<keyword evidence="7" id="KW-1185">Reference proteome</keyword>
<evidence type="ECO:0000256" key="1">
    <source>
        <dbReference type="ARBA" id="ARBA00004141"/>
    </source>
</evidence>
<evidence type="ECO:0000256" key="5">
    <source>
        <dbReference type="RuleBase" id="RU000488"/>
    </source>
</evidence>
<accession>A0A8J2WQL0</accession>
<dbReference type="InterPro" id="IPR018108">
    <property type="entry name" value="MCP_transmembrane"/>
</dbReference>
<organism evidence="6 7">
    <name type="scientific">Pelagomonas calceolata</name>
    <dbReference type="NCBI Taxonomy" id="35677"/>
    <lineage>
        <taxon>Eukaryota</taxon>
        <taxon>Sar</taxon>
        <taxon>Stramenopiles</taxon>
        <taxon>Ochrophyta</taxon>
        <taxon>Pelagophyceae</taxon>
        <taxon>Pelagomonadales</taxon>
        <taxon>Pelagomonadaceae</taxon>
        <taxon>Pelagomonas</taxon>
    </lineage>
</organism>
<dbReference type="PANTHER" id="PTHR46181">
    <property type="entry name" value="MITOCHONDRIAL GLYCINE TRANSPORTER"/>
    <property type="match status" value="1"/>
</dbReference>
<evidence type="ECO:0000256" key="4">
    <source>
        <dbReference type="PROSITE-ProRule" id="PRU00282"/>
    </source>
</evidence>
<sequence>MPFLGAKNTSRVLQNCSRLRLRCDLWNHHSSLHSFPRALPQSFVPALPLHIAVLHQSDRSAPQRRDSTRKTMDRYAVLQRLTDAQNALLGVAAGAIEAASTQPLTYTKNCIQQKVRVSLDPRIMYRGTPASMLADGTLIGAQFWVCGFLQKLIVKGNPRDLTFAEEVGSAYLAGFASGVPCTVLELTMIQQQRFGGTLPGTLRRLYERNGLSGLFRGFIPASQREAFFAVGYLGLSPRVERVCDSLEMSPTAGVAAGSIASGVLCAALTHPFDTCKSIIQGDLECGGLSATARALYAENGIQGFFRGYPARAAMICCCFFIFNETKLRLGVALFPGRLLDKPREDVK</sequence>
<evidence type="ECO:0008006" key="8">
    <source>
        <dbReference type="Google" id="ProtNLM"/>
    </source>
</evidence>
<dbReference type="EMBL" id="CAKKNE010000005">
    <property type="protein sequence ID" value="CAH0376545.1"/>
    <property type="molecule type" value="Genomic_DNA"/>
</dbReference>
<dbReference type="OrthoDB" id="44467at2759"/>
<proteinExistence type="inferred from homology"/>
<comment type="caution">
    <text evidence="6">The sequence shown here is derived from an EMBL/GenBank/DDBJ whole genome shotgun (WGS) entry which is preliminary data.</text>
</comment>
<reference evidence="6" key="1">
    <citation type="submission" date="2021-11" db="EMBL/GenBank/DDBJ databases">
        <authorList>
            <consortium name="Genoscope - CEA"/>
            <person name="William W."/>
        </authorList>
    </citation>
    <scope>NUCLEOTIDE SEQUENCE</scope>
</reference>
<dbReference type="Proteomes" id="UP000789595">
    <property type="component" value="Unassembled WGS sequence"/>
</dbReference>
<keyword evidence="5" id="KW-0813">Transport</keyword>
<dbReference type="GO" id="GO:0005739">
    <property type="term" value="C:mitochondrion"/>
    <property type="evidence" value="ECO:0007669"/>
    <property type="project" value="TreeGrafter"/>
</dbReference>
<evidence type="ECO:0000313" key="7">
    <source>
        <dbReference type="Proteomes" id="UP000789595"/>
    </source>
</evidence>
<dbReference type="PANTHER" id="PTHR46181:SF3">
    <property type="entry name" value="MITOCHONDRIAL GLYCINE TRANSPORTER"/>
    <property type="match status" value="1"/>
</dbReference>
<dbReference type="PROSITE" id="PS50920">
    <property type="entry name" value="SOLCAR"/>
    <property type="match status" value="1"/>
</dbReference>
<dbReference type="InterPro" id="IPR023395">
    <property type="entry name" value="MCP_dom_sf"/>
</dbReference>
<comment type="subcellular location">
    <subcellularLocation>
        <location evidence="1">Membrane</location>
        <topology evidence="1">Multi-pass membrane protein</topology>
    </subcellularLocation>
</comment>
<keyword evidence="2 4" id="KW-0812">Transmembrane</keyword>
<gene>
    <name evidence="6" type="ORF">PECAL_5P11420</name>
</gene>